<dbReference type="Gene3D" id="3.40.605.10">
    <property type="entry name" value="Aldehyde Dehydrogenase, Chain A, domain 1"/>
    <property type="match status" value="1"/>
</dbReference>
<dbReference type="PROSITE" id="PS00687">
    <property type="entry name" value="ALDEHYDE_DEHYDR_GLU"/>
    <property type="match status" value="1"/>
</dbReference>
<evidence type="ECO:0000313" key="9">
    <source>
        <dbReference type="Proteomes" id="UP000759443"/>
    </source>
</evidence>
<dbReference type="InterPro" id="IPR015590">
    <property type="entry name" value="Aldehyde_DH_dom"/>
</dbReference>
<dbReference type="InterPro" id="IPR016161">
    <property type="entry name" value="Ald_DH/histidinol_DH"/>
</dbReference>
<protein>
    <recommendedName>
        <fullName evidence="4">Aldehyde dehydrogenase</fullName>
    </recommendedName>
</protein>
<keyword evidence="9" id="KW-1185">Reference proteome</keyword>
<evidence type="ECO:0000256" key="1">
    <source>
        <dbReference type="ARBA" id="ARBA00009986"/>
    </source>
</evidence>
<keyword evidence="3" id="KW-0520">NAD</keyword>
<accession>A0ABS4DW15</accession>
<dbReference type="PANTHER" id="PTHR43570">
    <property type="entry name" value="ALDEHYDE DEHYDROGENASE"/>
    <property type="match status" value="1"/>
</dbReference>
<dbReference type="RefSeq" id="WP_209943336.1">
    <property type="nucleotide sequence ID" value="NZ_JAGGJU010000003.1"/>
</dbReference>
<evidence type="ECO:0000256" key="5">
    <source>
        <dbReference type="PROSITE-ProRule" id="PRU10007"/>
    </source>
</evidence>
<dbReference type="GO" id="GO:0050269">
    <property type="term" value="F:coniferyl-aldehyde dehydrogenase [NAD(P)+] activity"/>
    <property type="evidence" value="ECO:0007669"/>
    <property type="project" value="UniProtKB-EC"/>
</dbReference>
<dbReference type="EMBL" id="JAGGJU010000003">
    <property type="protein sequence ID" value="MBP1849886.1"/>
    <property type="molecule type" value="Genomic_DNA"/>
</dbReference>
<dbReference type="PIRSF" id="PIRSF036492">
    <property type="entry name" value="ALDH"/>
    <property type="match status" value="1"/>
</dbReference>
<dbReference type="InterPro" id="IPR016160">
    <property type="entry name" value="Ald_DH_CS_CYS"/>
</dbReference>
<dbReference type="InterPro" id="IPR016162">
    <property type="entry name" value="Ald_DH_N"/>
</dbReference>
<evidence type="ECO:0000256" key="3">
    <source>
        <dbReference type="ARBA" id="ARBA00023027"/>
    </source>
</evidence>
<dbReference type="CDD" id="cd07133">
    <property type="entry name" value="ALDH_CALDH_CalB"/>
    <property type="match status" value="1"/>
</dbReference>
<comment type="caution">
    <text evidence="8">The sequence shown here is derived from an EMBL/GenBank/DDBJ whole genome shotgun (WGS) entry which is preliminary data.</text>
</comment>
<dbReference type="Gene3D" id="3.40.309.10">
    <property type="entry name" value="Aldehyde Dehydrogenase, Chain A, domain 2"/>
    <property type="match status" value="1"/>
</dbReference>
<organism evidence="8 9">
    <name type="scientific">Rhizobium halophytocola</name>
    <dbReference type="NCBI Taxonomy" id="735519"/>
    <lineage>
        <taxon>Bacteria</taxon>
        <taxon>Pseudomonadati</taxon>
        <taxon>Pseudomonadota</taxon>
        <taxon>Alphaproteobacteria</taxon>
        <taxon>Hyphomicrobiales</taxon>
        <taxon>Rhizobiaceae</taxon>
        <taxon>Rhizobium/Agrobacterium group</taxon>
        <taxon>Rhizobium</taxon>
    </lineage>
</organism>
<feature type="active site" evidence="5">
    <location>
        <position position="220"/>
    </location>
</feature>
<dbReference type="SUPFAM" id="SSF53720">
    <property type="entry name" value="ALDH-like"/>
    <property type="match status" value="1"/>
</dbReference>
<dbReference type="PANTHER" id="PTHR43570:SF20">
    <property type="entry name" value="ALDEHYDE DEHYDROGENASE ALDX-RELATED"/>
    <property type="match status" value="1"/>
</dbReference>
<dbReference type="Pfam" id="PF00171">
    <property type="entry name" value="Aldedh"/>
    <property type="match status" value="1"/>
</dbReference>
<evidence type="ECO:0000256" key="6">
    <source>
        <dbReference type="RuleBase" id="RU003345"/>
    </source>
</evidence>
<evidence type="ECO:0000256" key="4">
    <source>
        <dbReference type="PIRNR" id="PIRNR036492"/>
    </source>
</evidence>
<name>A0ABS4DW15_9HYPH</name>
<proteinExistence type="inferred from homology"/>
<gene>
    <name evidence="8" type="ORF">J2Z17_001307</name>
</gene>
<keyword evidence="2 4" id="KW-0560">Oxidoreductase</keyword>
<dbReference type="PROSITE" id="PS00070">
    <property type="entry name" value="ALDEHYDE_DEHYDR_CYS"/>
    <property type="match status" value="1"/>
</dbReference>
<dbReference type="InterPro" id="IPR012394">
    <property type="entry name" value="Aldehyde_DH_NAD(P)"/>
</dbReference>
<sequence length="476" mass="51641">MEQSDEADTVRALGDLLAAQKQAYLRDGPPDLGARLSRLKALRGAIIARRSALEDAVMADFGHRPVAETALMEVLPACETIRYLVRHLRRFMAPQRRHVGWAFQAGRARIEYQPLGVVGVIAPWNYPVSLALTPLATAIAAGNRVMLKPSEFTPHTSAALKTLLADVFAQDEVTVVTGGSDVAKAFAALPFDHLLFTGSTQVGRSIMKAASENLVPVTLELGGKSPAIIEPGAVNDRTVSSIAYGKLANAGQTCIAPDYVLVHEDDRLSFVRRYGETVARLFPDGSASRDYAAIINDRHHARLRGLLEDAEDRGATVTRLGPALDESENAGRKLDPYLLLGVDDGMQVMRDEIFGPLLPVVTYRGMEDAIAYVNGRPRPLALYFFGEARGEACRQVRAQTTSGNLGINATLLHFAQEDLPFGGVGESGIGAYHGIEGFRRLSHAKGVYAQGRLNLASLVRPPYGWLARLVLMIKLR</sequence>
<dbReference type="Proteomes" id="UP000759443">
    <property type="component" value="Unassembled WGS sequence"/>
</dbReference>
<comment type="similarity">
    <text evidence="1 4 6">Belongs to the aldehyde dehydrogenase family.</text>
</comment>
<reference evidence="8 9" key="1">
    <citation type="submission" date="2021-03" db="EMBL/GenBank/DDBJ databases">
        <title>Genomic Encyclopedia of Type Strains, Phase IV (KMG-IV): sequencing the most valuable type-strain genomes for metagenomic binning, comparative biology and taxonomic classification.</title>
        <authorList>
            <person name="Goeker M."/>
        </authorList>
    </citation>
    <scope>NUCLEOTIDE SEQUENCE [LARGE SCALE GENOMIC DNA]</scope>
    <source>
        <strain evidence="8 9">DSM 21600</strain>
    </source>
</reference>
<feature type="domain" description="Aldehyde dehydrogenase" evidence="7">
    <location>
        <begin position="33"/>
        <end position="445"/>
    </location>
</feature>
<evidence type="ECO:0000259" key="7">
    <source>
        <dbReference type="Pfam" id="PF00171"/>
    </source>
</evidence>
<dbReference type="InterPro" id="IPR029510">
    <property type="entry name" value="Ald_DH_CS_GLU"/>
</dbReference>
<evidence type="ECO:0000256" key="2">
    <source>
        <dbReference type="ARBA" id="ARBA00023002"/>
    </source>
</evidence>
<evidence type="ECO:0000313" key="8">
    <source>
        <dbReference type="EMBL" id="MBP1849886.1"/>
    </source>
</evidence>
<dbReference type="InterPro" id="IPR016163">
    <property type="entry name" value="Ald_DH_C"/>
</dbReference>